<reference evidence="1 2" key="1">
    <citation type="submission" date="2016-02" db="EMBL/GenBank/DDBJ databases">
        <title>Complete genome sequence of Halocynthiibacter arcticus PAMC 20958t from arctic marine sediment.</title>
        <authorList>
            <person name="Lee Y.M."/>
            <person name="Baek K."/>
            <person name="Lee H.K."/>
            <person name="Shin S.C."/>
        </authorList>
    </citation>
    <scope>NUCLEOTIDE SEQUENCE [LARGE SCALE GENOMIC DNA]</scope>
    <source>
        <strain evidence="1">PAMC 20958</strain>
    </source>
</reference>
<name>A0A126V3C2_9RHOB</name>
<accession>A0A126V3C2</accession>
<organism evidence="1 2">
    <name type="scientific">Falsihalocynthiibacter arcticus</name>
    <dbReference type="NCBI Taxonomy" id="1579316"/>
    <lineage>
        <taxon>Bacteria</taxon>
        <taxon>Pseudomonadati</taxon>
        <taxon>Pseudomonadota</taxon>
        <taxon>Alphaproteobacteria</taxon>
        <taxon>Rhodobacterales</taxon>
        <taxon>Roseobacteraceae</taxon>
        <taxon>Falsihalocynthiibacter</taxon>
    </lineage>
</organism>
<dbReference type="AlphaFoldDB" id="A0A126V3C2"/>
<dbReference type="KEGG" id="hat:RC74_17600"/>
<keyword evidence="2" id="KW-1185">Reference proteome</keyword>
<sequence>MTFKDGFDAVDRIKGAGEKLSETIIRLEKLEGILGKMDSERANISLLITDSSSAISELSVAVTQLIEAQTAFTIQASAQLTGLKEATERLPSQTEFIVSQKLDDISEYLEARLTERFREELKDTRASLRDSVEAGLSGYDKRIADLKSEIVAEMPKTLFGRRGR</sequence>
<evidence type="ECO:0000313" key="2">
    <source>
        <dbReference type="Proteomes" id="UP000070371"/>
    </source>
</evidence>
<dbReference type="EMBL" id="CP014327">
    <property type="protein sequence ID" value="AML52831.1"/>
    <property type="molecule type" value="Genomic_DNA"/>
</dbReference>
<gene>
    <name evidence="1" type="ORF">RC74_17600</name>
</gene>
<dbReference type="RefSeq" id="WP_039001009.1">
    <property type="nucleotide sequence ID" value="NZ_CP014327.1"/>
</dbReference>
<dbReference type="Proteomes" id="UP000070371">
    <property type="component" value="Chromosome"/>
</dbReference>
<protein>
    <submittedName>
        <fullName evidence="1">Uncharacterized protein</fullName>
    </submittedName>
</protein>
<proteinExistence type="predicted"/>
<evidence type="ECO:0000313" key="1">
    <source>
        <dbReference type="EMBL" id="AML52831.1"/>
    </source>
</evidence>